<accession>A0AAW1N6Z8</accession>
<dbReference type="GO" id="GO:0006303">
    <property type="term" value="P:double-strand break repair via nonhomologous end joining"/>
    <property type="evidence" value="ECO:0007669"/>
    <property type="project" value="TreeGrafter"/>
</dbReference>
<evidence type="ECO:0000259" key="4">
    <source>
        <dbReference type="Pfam" id="PF14791"/>
    </source>
</evidence>
<keyword evidence="1 3" id="KW-0808">Transferase</keyword>
<dbReference type="GO" id="GO:0005634">
    <property type="term" value="C:nucleus"/>
    <property type="evidence" value="ECO:0007669"/>
    <property type="project" value="UniProtKB-SubCell"/>
</dbReference>
<keyword evidence="2 3" id="KW-0548">Nucleotidyltransferase</keyword>
<dbReference type="Pfam" id="PF14791">
    <property type="entry name" value="DNA_pol_B_thumb"/>
    <property type="match status" value="2"/>
</dbReference>
<keyword evidence="3" id="KW-0227">DNA damage</keyword>
<dbReference type="InterPro" id="IPR043519">
    <property type="entry name" value="NT_sf"/>
</dbReference>
<dbReference type="Gene3D" id="3.30.210.10">
    <property type="entry name" value="DNA polymerase, thumb domain"/>
    <property type="match status" value="2"/>
</dbReference>
<proteinExistence type="inferred from homology"/>
<evidence type="ECO:0000256" key="2">
    <source>
        <dbReference type="ARBA" id="ARBA00022695"/>
    </source>
</evidence>
<dbReference type="PANTHER" id="PTHR11276">
    <property type="entry name" value="DNA POLYMERASE TYPE-X FAMILY MEMBER"/>
    <property type="match status" value="1"/>
</dbReference>
<organism evidence="5 6">
    <name type="scientific">Popillia japonica</name>
    <name type="common">Japanese beetle</name>
    <dbReference type="NCBI Taxonomy" id="7064"/>
    <lineage>
        <taxon>Eukaryota</taxon>
        <taxon>Metazoa</taxon>
        <taxon>Ecdysozoa</taxon>
        <taxon>Arthropoda</taxon>
        <taxon>Hexapoda</taxon>
        <taxon>Insecta</taxon>
        <taxon>Pterygota</taxon>
        <taxon>Neoptera</taxon>
        <taxon>Endopterygota</taxon>
        <taxon>Coleoptera</taxon>
        <taxon>Polyphaga</taxon>
        <taxon>Scarabaeiformia</taxon>
        <taxon>Scarabaeidae</taxon>
        <taxon>Rutelinae</taxon>
        <taxon>Popillia</taxon>
    </lineage>
</organism>
<evidence type="ECO:0000256" key="3">
    <source>
        <dbReference type="RuleBase" id="RU366014"/>
    </source>
</evidence>
<keyword evidence="3" id="KW-0239">DNA-directed DNA polymerase</keyword>
<dbReference type="GO" id="GO:0003887">
    <property type="term" value="F:DNA-directed DNA polymerase activity"/>
    <property type="evidence" value="ECO:0007669"/>
    <property type="project" value="UniProtKB-UniRule"/>
</dbReference>
<comment type="function">
    <text evidence="3">DNA polymerase that functions in several pathways of DNA repair. Involved in base excision repair (BER) responsible for repair of lesions that give rise to abasic (AP) sites in DNA. Also contributes to DNA double-strand break repair by non-homologous end joining and homologous recombination. Has both template-dependent and template-independent (terminal transferase) DNA polymerase activities. Has also a 5'-deoxyribose-5-phosphate lyase (dRP lyase) activity.</text>
</comment>
<evidence type="ECO:0000313" key="5">
    <source>
        <dbReference type="EMBL" id="KAK9754821.1"/>
    </source>
</evidence>
<dbReference type="EC" id="2.7.7.7" evidence="3"/>
<dbReference type="AlphaFoldDB" id="A0AAW1N6Z8"/>
<sequence length="125" mass="14175">MGVCRLESDGISRRLDIHLTPFDQYYCSILYFTGSDMFNRGMRAHAAEKGFILNEHALRPIGSTGSDMFNRGMRAHAAEKGFILNEHALRPIGSTGVPGEPVPISSERDIFDCIEYDYREPKDRY</sequence>
<dbReference type="InterPro" id="IPR002008">
    <property type="entry name" value="DNA_pol_X_beta-like"/>
</dbReference>
<keyword evidence="3" id="KW-0234">DNA repair</keyword>
<dbReference type="GO" id="GO:0006284">
    <property type="term" value="P:base-excision repair"/>
    <property type="evidence" value="ECO:0007669"/>
    <property type="project" value="TreeGrafter"/>
</dbReference>
<reference evidence="5 6" key="1">
    <citation type="journal article" date="2024" name="BMC Genomics">
        <title>De novo assembly and annotation of Popillia japonica's genome with initial clues to its potential as an invasive pest.</title>
        <authorList>
            <person name="Cucini C."/>
            <person name="Boschi S."/>
            <person name="Funari R."/>
            <person name="Cardaioli E."/>
            <person name="Iannotti N."/>
            <person name="Marturano G."/>
            <person name="Paoli F."/>
            <person name="Bruttini M."/>
            <person name="Carapelli A."/>
            <person name="Frati F."/>
            <person name="Nardi F."/>
        </authorList>
    </citation>
    <scope>NUCLEOTIDE SEQUENCE [LARGE SCALE GENOMIC DNA]</scope>
    <source>
        <strain evidence="5">DMR45628</strain>
    </source>
</reference>
<dbReference type="FunFam" id="3.30.210.10:FF:000002">
    <property type="entry name" value="DNA polymerase"/>
    <property type="match status" value="1"/>
</dbReference>
<dbReference type="Proteomes" id="UP001458880">
    <property type="component" value="Unassembled WGS sequence"/>
</dbReference>
<keyword evidence="3" id="KW-0539">Nucleus</keyword>
<comment type="subcellular location">
    <subcellularLocation>
        <location evidence="3">Nucleus</location>
    </subcellularLocation>
</comment>
<dbReference type="EMBL" id="JASPKY010000005">
    <property type="protein sequence ID" value="KAK9754821.1"/>
    <property type="molecule type" value="Genomic_DNA"/>
</dbReference>
<dbReference type="GO" id="GO:0003677">
    <property type="term" value="F:DNA binding"/>
    <property type="evidence" value="ECO:0007669"/>
    <property type="project" value="UniProtKB-UniRule"/>
</dbReference>
<evidence type="ECO:0000313" key="6">
    <source>
        <dbReference type="Proteomes" id="UP001458880"/>
    </source>
</evidence>
<name>A0AAW1N6Z8_POPJA</name>
<dbReference type="PANTHER" id="PTHR11276:SF42">
    <property type="entry name" value="DNA POLYMERASE BETA"/>
    <property type="match status" value="1"/>
</dbReference>
<evidence type="ECO:0000256" key="1">
    <source>
        <dbReference type="ARBA" id="ARBA00022679"/>
    </source>
</evidence>
<dbReference type="GO" id="GO:0046872">
    <property type="term" value="F:metal ion binding"/>
    <property type="evidence" value="ECO:0007669"/>
    <property type="project" value="UniProtKB-UniRule"/>
</dbReference>
<comment type="similarity">
    <text evidence="3">Belongs to the DNA polymerase type-X family.</text>
</comment>
<dbReference type="Gene3D" id="3.30.460.10">
    <property type="entry name" value="Beta Polymerase, domain 2"/>
    <property type="match status" value="1"/>
</dbReference>
<protein>
    <recommendedName>
        <fullName evidence="3">DNA polymerase</fullName>
        <ecNumber evidence="3">2.7.7.7</ecNumber>
    </recommendedName>
</protein>
<feature type="domain" description="DNA polymerase beta thumb" evidence="4">
    <location>
        <begin position="29"/>
        <end position="59"/>
    </location>
</feature>
<dbReference type="PRINTS" id="PR00870">
    <property type="entry name" value="DNAPOLXBETA"/>
</dbReference>
<dbReference type="InterPro" id="IPR037160">
    <property type="entry name" value="DNA_Pol_thumb_sf"/>
</dbReference>
<gene>
    <name evidence="5" type="ORF">QE152_g971</name>
</gene>
<dbReference type="InterPro" id="IPR029398">
    <property type="entry name" value="PolB_thumb"/>
</dbReference>
<comment type="caution">
    <text evidence="5">The sequence shown here is derived from an EMBL/GenBank/DDBJ whole genome shotgun (WGS) entry which is preliminary data.</text>
</comment>
<dbReference type="InterPro" id="IPR022312">
    <property type="entry name" value="DNA_pol_X"/>
</dbReference>
<comment type="catalytic activity">
    <reaction evidence="3">
        <text>DNA(n) + a 2'-deoxyribonucleoside 5'-triphosphate = DNA(n+1) + diphosphate</text>
        <dbReference type="Rhea" id="RHEA:22508"/>
        <dbReference type="Rhea" id="RHEA-COMP:17339"/>
        <dbReference type="Rhea" id="RHEA-COMP:17340"/>
        <dbReference type="ChEBI" id="CHEBI:33019"/>
        <dbReference type="ChEBI" id="CHEBI:61560"/>
        <dbReference type="ChEBI" id="CHEBI:173112"/>
        <dbReference type="EC" id="2.7.7.7"/>
    </reaction>
</comment>
<feature type="domain" description="DNA polymerase beta thumb" evidence="4">
    <location>
        <begin position="61"/>
        <end position="124"/>
    </location>
</feature>
<keyword evidence="6" id="KW-1185">Reference proteome</keyword>
<dbReference type="SUPFAM" id="SSF81301">
    <property type="entry name" value="Nucleotidyltransferase"/>
    <property type="match status" value="2"/>
</dbReference>